<dbReference type="AlphaFoldDB" id="A0A0J9WW09"/>
<gene>
    <name evidence="1" type="ORF">FOXG_17457</name>
</gene>
<dbReference type="OrthoDB" id="5065247at2759"/>
<evidence type="ECO:0000313" key="1">
    <source>
        <dbReference type="EMBL" id="KNB20462.1"/>
    </source>
</evidence>
<evidence type="ECO:0000313" key="2">
    <source>
        <dbReference type="Proteomes" id="UP000009097"/>
    </source>
</evidence>
<organism evidence="1 2">
    <name type="scientific">Fusarium oxysporum f. sp. lycopersici (strain 4287 / CBS 123668 / FGSC 9935 / NRRL 34936)</name>
    <name type="common">Fusarium vascular wilt of tomato</name>
    <dbReference type="NCBI Taxonomy" id="426428"/>
    <lineage>
        <taxon>Eukaryota</taxon>
        <taxon>Fungi</taxon>
        <taxon>Dikarya</taxon>
        <taxon>Ascomycota</taxon>
        <taxon>Pezizomycotina</taxon>
        <taxon>Sordariomycetes</taxon>
        <taxon>Hypocreomycetidae</taxon>
        <taxon>Hypocreales</taxon>
        <taxon>Nectriaceae</taxon>
        <taxon>Fusarium</taxon>
        <taxon>Fusarium oxysporum species complex</taxon>
    </lineage>
</organism>
<reference evidence="1 2" key="1">
    <citation type="journal article" date="2010" name="Nature">
        <title>Comparative genomics reveals mobile pathogenicity chromosomes in Fusarium.</title>
        <authorList>
            <person name="Ma L.J."/>
            <person name="van der Does H.C."/>
            <person name="Borkovich K.A."/>
            <person name="Coleman J.J."/>
            <person name="Daboussi M.J."/>
            <person name="Di Pietro A."/>
            <person name="Dufresne M."/>
            <person name="Freitag M."/>
            <person name="Grabherr M."/>
            <person name="Henrissat B."/>
            <person name="Houterman P.M."/>
            <person name="Kang S."/>
            <person name="Shim W.B."/>
            <person name="Woloshuk C."/>
            <person name="Xie X."/>
            <person name="Xu J.R."/>
            <person name="Antoniw J."/>
            <person name="Baker S.E."/>
            <person name="Bluhm B.H."/>
            <person name="Breakspear A."/>
            <person name="Brown D.W."/>
            <person name="Butchko R.A."/>
            <person name="Chapman S."/>
            <person name="Coulson R."/>
            <person name="Coutinho P.M."/>
            <person name="Danchin E.G."/>
            <person name="Diener A."/>
            <person name="Gale L.R."/>
            <person name="Gardiner D.M."/>
            <person name="Goff S."/>
            <person name="Hammond-Kosack K.E."/>
            <person name="Hilburn K."/>
            <person name="Hua-Van A."/>
            <person name="Jonkers W."/>
            <person name="Kazan K."/>
            <person name="Kodira C.D."/>
            <person name="Koehrsen M."/>
            <person name="Kumar L."/>
            <person name="Lee Y.H."/>
            <person name="Li L."/>
            <person name="Manners J.M."/>
            <person name="Miranda-Saavedra D."/>
            <person name="Mukherjee M."/>
            <person name="Park G."/>
            <person name="Park J."/>
            <person name="Park S.Y."/>
            <person name="Proctor R.H."/>
            <person name="Regev A."/>
            <person name="Ruiz-Roldan M.C."/>
            <person name="Sain D."/>
            <person name="Sakthikumar S."/>
            <person name="Sykes S."/>
            <person name="Schwartz D.C."/>
            <person name="Turgeon B.G."/>
            <person name="Wapinski I."/>
            <person name="Yoder O."/>
            <person name="Young S."/>
            <person name="Zeng Q."/>
            <person name="Zhou S."/>
            <person name="Galagan J."/>
            <person name="Cuomo C.A."/>
            <person name="Kistler H.C."/>
            <person name="Rep M."/>
        </authorList>
    </citation>
    <scope>NUCLEOTIDE SEQUENCE [LARGE SCALE GENOMIC DNA]</scope>
    <source>
        <strain evidence="2">4287 / CBS 123668 / FGSC 9935 / NRRL 34936</strain>
    </source>
</reference>
<dbReference type="RefSeq" id="XP_018258507.1">
    <property type="nucleotide sequence ID" value="XM_018397464.1"/>
</dbReference>
<dbReference type="Proteomes" id="UP000009097">
    <property type="component" value="Chromosome 14"/>
</dbReference>
<evidence type="ECO:0008006" key="3">
    <source>
        <dbReference type="Google" id="ProtNLM"/>
    </source>
</evidence>
<dbReference type="GeneID" id="28958216"/>
<dbReference type="EMBL" id="DS231746">
    <property type="protein sequence ID" value="KNB20462.1"/>
    <property type="molecule type" value="Genomic_DNA"/>
</dbReference>
<accession>A0A0J9WW09</accession>
<protein>
    <recommendedName>
        <fullName evidence="3">Secreted in xylem 10</fullName>
    </recommendedName>
</protein>
<dbReference type="VEuPathDB" id="FungiDB:FOXG_17457"/>
<dbReference type="KEGG" id="fox:FOXG_17457"/>
<sequence>MKLLWLIPVVASTAIPDSGVSTGTKDLSKRDDAYIFDVTFRVGPAGANVAPFSGSVYVQDGLTPLVRSGSGSSISDRGYNAFRGIVYFTFTHGYNQYSASTRFGVYVDTGLIVDSNGRPIYGTAPRKACIDYSPHGPTDLNSLGLYLNQPEPAILCIHCKFAQKADGDRVSRHLGERHGIPKLARRGLNAFIHTLRLPDPETLPVRSDGSSPHPHLRILQGAACRYCGLRSTSPKVLSLST</sequence>
<proteinExistence type="predicted"/>
<name>A0A0J9WW09_FUSO4</name>